<gene>
    <name evidence="8" type="primary">glpQ</name>
    <name evidence="8" type="ORF">TJEJU_0136</name>
</gene>
<evidence type="ECO:0000256" key="6">
    <source>
        <dbReference type="ARBA" id="ARBA00047512"/>
    </source>
</evidence>
<feature type="domain" description="GP-PDE" evidence="7">
    <location>
        <begin position="30"/>
        <end position="324"/>
    </location>
</feature>
<evidence type="ECO:0000256" key="4">
    <source>
        <dbReference type="ARBA" id="ARBA00022798"/>
    </source>
</evidence>
<dbReference type="FunFam" id="3.20.20.190:FF:000009">
    <property type="entry name" value="Glycerophosphodiester phosphodiesterase, periplasmic"/>
    <property type="match status" value="1"/>
</dbReference>
<dbReference type="OrthoDB" id="384721at2"/>
<dbReference type="AlphaFoldDB" id="A0A238U406"/>
<dbReference type="InterPro" id="IPR030395">
    <property type="entry name" value="GP_PDE_dom"/>
</dbReference>
<evidence type="ECO:0000256" key="2">
    <source>
        <dbReference type="ARBA" id="ARBA00012247"/>
    </source>
</evidence>
<evidence type="ECO:0000256" key="3">
    <source>
        <dbReference type="ARBA" id="ARBA00022729"/>
    </source>
</evidence>
<proteinExistence type="inferred from homology"/>
<dbReference type="PANTHER" id="PTHR43620:SF7">
    <property type="entry name" value="GLYCEROPHOSPHODIESTER PHOSPHODIESTERASE GDPD5-RELATED"/>
    <property type="match status" value="1"/>
</dbReference>
<keyword evidence="3" id="KW-0732">Signal</keyword>
<comment type="catalytic activity">
    <reaction evidence="6">
        <text>a sn-glycero-3-phosphodiester + H2O = an alcohol + sn-glycerol 3-phosphate + H(+)</text>
        <dbReference type="Rhea" id="RHEA:12969"/>
        <dbReference type="ChEBI" id="CHEBI:15377"/>
        <dbReference type="ChEBI" id="CHEBI:15378"/>
        <dbReference type="ChEBI" id="CHEBI:30879"/>
        <dbReference type="ChEBI" id="CHEBI:57597"/>
        <dbReference type="ChEBI" id="CHEBI:83408"/>
        <dbReference type="EC" id="3.1.4.46"/>
    </reaction>
</comment>
<dbReference type="PROSITE" id="PS51704">
    <property type="entry name" value="GP_PDE"/>
    <property type="match status" value="1"/>
</dbReference>
<dbReference type="EMBL" id="LT899436">
    <property type="protein sequence ID" value="SNR13943.1"/>
    <property type="molecule type" value="Genomic_DNA"/>
</dbReference>
<evidence type="ECO:0000256" key="5">
    <source>
        <dbReference type="ARBA" id="ARBA00022801"/>
    </source>
</evidence>
<evidence type="ECO:0000313" key="8">
    <source>
        <dbReference type="EMBL" id="SNR13943.1"/>
    </source>
</evidence>
<evidence type="ECO:0000256" key="1">
    <source>
        <dbReference type="ARBA" id="ARBA00007277"/>
    </source>
</evidence>
<dbReference type="RefSeq" id="WP_095068814.1">
    <property type="nucleotide sequence ID" value="NZ_LT899436.1"/>
</dbReference>
<protein>
    <recommendedName>
        <fullName evidence="2">glycerophosphodiester phosphodiesterase</fullName>
        <ecNumber evidence="2">3.1.4.46</ecNumber>
    </recommendedName>
</protein>
<dbReference type="GO" id="GO:0006071">
    <property type="term" value="P:glycerol metabolic process"/>
    <property type="evidence" value="ECO:0007669"/>
    <property type="project" value="UniProtKB-KW"/>
</dbReference>
<dbReference type="KEGG" id="tje:TJEJU_0136"/>
<comment type="similarity">
    <text evidence="1">Belongs to the glycerophosphoryl diester phosphodiesterase family.</text>
</comment>
<dbReference type="PROSITE" id="PS51257">
    <property type="entry name" value="PROKAR_LIPOPROTEIN"/>
    <property type="match status" value="1"/>
</dbReference>
<evidence type="ECO:0000259" key="7">
    <source>
        <dbReference type="PROSITE" id="PS51704"/>
    </source>
</evidence>
<dbReference type="SUPFAM" id="SSF51695">
    <property type="entry name" value="PLC-like phosphodiesterases"/>
    <property type="match status" value="1"/>
</dbReference>
<dbReference type="Gene3D" id="3.20.20.190">
    <property type="entry name" value="Phosphatidylinositol (PI) phosphodiesterase"/>
    <property type="match status" value="1"/>
</dbReference>
<dbReference type="EC" id="3.1.4.46" evidence="2"/>
<dbReference type="NCBIfam" id="NF008354">
    <property type="entry name" value="PRK11143.1"/>
    <property type="match status" value="1"/>
</dbReference>
<evidence type="ECO:0000313" key="9">
    <source>
        <dbReference type="Proteomes" id="UP000215214"/>
    </source>
</evidence>
<dbReference type="Proteomes" id="UP000215214">
    <property type="component" value="Chromosome TJEJU"/>
</dbReference>
<keyword evidence="5 8" id="KW-0378">Hydrolase</keyword>
<dbReference type="GO" id="GO:0042597">
    <property type="term" value="C:periplasmic space"/>
    <property type="evidence" value="ECO:0007669"/>
    <property type="project" value="TreeGrafter"/>
</dbReference>
<keyword evidence="9" id="KW-1185">Reference proteome</keyword>
<name>A0A238U406_9FLAO</name>
<sequence length="327" mass="38128">MKLFSLSLIFLILCSCKTSEKQISKTMEKKIVVAHRGASGYVPEHTMEAKAMAYAMHPDYIEQDLVLSKDNVPVVIHDIHLDEVTNVAEVFPDRKRKDERYYVIDFTFEEIQQLKVYERFDHKTGKQFYPNRFPKGKGNFRLHSFQQEIELIQGLNQSTGNHIGIYPEIKDPAFHHENGKDIVKITLEILSEYGYKTKADKCIFQCFDAKELERIRKDLKSDLFLIQLIEFPEETKNLQHFATYADGIGPWYKQIIDKKVDDKWQFTSLVEDAHKLGLKVHAYTFRADQLGDFSSFEEHVNTLLFEANIDGCFTDFPDKVIKVLEEN</sequence>
<dbReference type="GO" id="GO:0006629">
    <property type="term" value="P:lipid metabolic process"/>
    <property type="evidence" value="ECO:0007669"/>
    <property type="project" value="InterPro"/>
</dbReference>
<dbReference type="GO" id="GO:0008889">
    <property type="term" value="F:glycerophosphodiester phosphodiesterase activity"/>
    <property type="evidence" value="ECO:0007669"/>
    <property type="project" value="UniProtKB-EC"/>
</dbReference>
<dbReference type="Pfam" id="PF03009">
    <property type="entry name" value="GDPD"/>
    <property type="match status" value="1"/>
</dbReference>
<dbReference type="PANTHER" id="PTHR43620">
    <property type="entry name" value="GLYCEROPHOSPHORYL DIESTER PHOSPHODIESTERASE"/>
    <property type="match status" value="1"/>
</dbReference>
<reference evidence="8 9" key="1">
    <citation type="submission" date="2017-07" db="EMBL/GenBank/DDBJ databases">
        <authorList>
            <person name="Sun Z.S."/>
            <person name="Albrecht U."/>
            <person name="Echele G."/>
            <person name="Lee C.C."/>
        </authorList>
    </citation>
    <scope>NUCLEOTIDE SEQUENCE [LARGE SCALE GENOMIC DNA]</scope>
    <source>
        <strain evidence="9">type strain: KCTC 22618</strain>
    </source>
</reference>
<keyword evidence="4" id="KW-0319">Glycerol metabolism</keyword>
<accession>A0A238U406</accession>
<dbReference type="InterPro" id="IPR017946">
    <property type="entry name" value="PLC-like_Pdiesterase_TIM-brl"/>
</dbReference>
<organism evidence="8 9">
    <name type="scientific">Tenacibaculum jejuense</name>
    <dbReference type="NCBI Taxonomy" id="584609"/>
    <lineage>
        <taxon>Bacteria</taxon>
        <taxon>Pseudomonadati</taxon>
        <taxon>Bacteroidota</taxon>
        <taxon>Flavobacteriia</taxon>
        <taxon>Flavobacteriales</taxon>
        <taxon>Flavobacteriaceae</taxon>
        <taxon>Tenacibaculum</taxon>
    </lineage>
</organism>